<accession>A0A9P5Z6E4</accession>
<feature type="non-terminal residue" evidence="1">
    <location>
        <position position="1"/>
    </location>
</feature>
<keyword evidence="2" id="KW-1185">Reference proteome</keyword>
<comment type="caution">
    <text evidence="1">The sequence shown here is derived from an EMBL/GenBank/DDBJ whole genome shotgun (WGS) entry which is preliminary data.</text>
</comment>
<reference evidence="1" key="1">
    <citation type="submission" date="2020-11" db="EMBL/GenBank/DDBJ databases">
        <authorList>
            <consortium name="DOE Joint Genome Institute"/>
            <person name="Ahrendt S."/>
            <person name="Riley R."/>
            <person name="Andreopoulos W."/>
            <person name="Labutti K."/>
            <person name="Pangilinan J."/>
            <person name="Ruiz-Duenas F.J."/>
            <person name="Barrasa J.M."/>
            <person name="Sanchez-Garcia M."/>
            <person name="Camarero S."/>
            <person name="Miyauchi S."/>
            <person name="Serrano A."/>
            <person name="Linde D."/>
            <person name="Babiker R."/>
            <person name="Drula E."/>
            <person name="Ayuso-Fernandez I."/>
            <person name="Pacheco R."/>
            <person name="Padilla G."/>
            <person name="Ferreira P."/>
            <person name="Barriuso J."/>
            <person name="Kellner H."/>
            <person name="Castanera R."/>
            <person name="Alfaro M."/>
            <person name="Ramirez L."/>
            <person name="Pisabarro A.G."/>
            <person name="Kuo A."/>
            <person name="Tritt A."/>
            <person name="Lipzen A."/>
            <person name="He G."/>
            <person name="Yan M."/>
            <person name="Ng V."/>
            <person name="Cullen D."/>
            <person name="Martin F."/>
            <person name="Rosso M.-N."/>
            <person name="Henrissat B."/>
            <person name="Hibbett D."/>
            <person name="Martinez A.T."/>
            <person name="Grigoriev I.V."/>
        </authorList>
    </citation>
    <scope>NUCLEOTIDE SEQUENCE</scope>
    <source>
        <strain evidence="1">CIRM-BRFM 674</strain>
    </source>
</reference>
<evidence type="ECO:0000313" key="1">
    <source>
        <dbReference type="EMBL" id="KAF9482283.1"/>
    </source>
</evidence>
<proteinExistence type="predicted"/>
<dbReference type="AlphaFoldDB" id="A0A9P5Z6E4"/>
<dbReference type="Proteomes" id="UP000807469">
    <property type="component" value="Unassembled WGS sequence"/>
</dbReference>
<organism evidence="1 2">
    <name type="scientific">Pholiota conissans</name>
    <dbReference type="NCBI Taxonomy" id="109636"/>
    <lineage>
        <taxon>Eukaryota</taxon>
        <taxon>Fungi</taxon>
        <taxon>Dikarya</taxon>
        <taxon>Basidiomycota</taxon>
        <taxon>Agaricomycotina</taxon>
        <taxon>Agaricomycetes</taxon>
        <taxon>Agaricomycetidae</taxon>
        <taxon>Agaricales</taxon>
        <taxon>Agaricineae</taxon>
        <taxon>Strophariaceae</taxon>
        <taxon>Pholiota</taxon>
    </lineage>
</organism>
<dbReference type="EMBL" id="MU155167">
    <property type="protein sequence ID" value="KAF9482283.1"/>
    <property type="molecule type" value="Genomic_DNA"/>
</dbReference>
<sequence>YCTIRSSLFHNHHHYNCIRIIARLQCLLVFSPRITHQHKRRTVIPGFLYVTFFGMRPKFSVQLGRHVHVN</sequence>
<evidence type="ECO:0000313" key="2">
    <source>
        <dbReference type="Proteomes" id="UP000807469"/>
    </source>
</evidence>
<protein>
    <submittedName>
        <fullName evidence="1">Uncharacterized protein</fullName>
    </submittedName>
</protein>
<dbReference type="OrthoDB" id="2991226at2759"/>
<name>A0A9P5Z6E4_9AGAR</name>
<gene>
    <name evidence="1" type="ORF">BDN70DRAFT_443016</name>
</gene>